<dbReference type="Pfam" id="PF01578">
    <property type="entry name" value="Cytochrom_C_asm"/>
    <property type="match status" value="1"/>
</dbReference>
<feature type="transmembrane region" description="Helical" evidence="9">
    <location>
        <begin position="44"/>
        <end position="69"/>
    </location>
</feature>
<dbReference type="PANTHER" id="PTHR30071:SF1">
    <property type="entry name" value="CYTOCHROME B_B6 PROTEIN-RELATED"/>
    <property type="match status" value="1"/>
</dbReference>
<keyword evidence="8 9" id="KW-0472">Membrane</keyword>
<evidence type="ECO:0000259" key="10">
    <source>
        <dbReference type="Pfam" id="PF01578"/>
    </source>
</evidence>
<comment type="function">
    <text evidence="1">Required for the export of heme to the periplasm for the biogenesis of c-type cytochromes.</text>
</comment>
<dbReference type="GO" id="GO:0020037">
    <property type="term" value="F:heme binding"/>
    <property type="evidence" value="ECO:0007669"/>
    <property type="project" value="InterPro"/>
</dbReference>
<dbReference type="InterPro" id="IPR045062">
    <property type="entry name" value="Cyt_c_biogenesis_CcsA/CcmC"/>
</dbReference>
<evidence type="ECO:0000256" key="9">
    <source>
        <dbReference type="SAM" id="Phobius"/>
    </source>
</evidence>
<organism evidence="11 12">
    <name type="scientific">Desulfovibrio intestinalis</name>
    <dbReference type="NCBI Taxonomy" id="58621"/>
    <lineage>
        <taxon>Bacteria</taxon>
        <taxon>Pseudomonadati</taxon>
        <taxon>Thermodesulfobacteriota</taxon>
        <taxon>Desulfovibrionia</taxon>
        <taxon>Desulfovibrionales</taxon>
        <taxon>Desulfovibrionaceae</taxon>
        <taxon>Desulfovibrio</taxon>
    </lineage>
</organism>
<accession>A0A7W8C3I2</accession>
<keyword evidence="12" id="KW-1185">Reference proteome</keyword>
<dbReference type="PROSITE" id="PS51257">
    <property type="entry name" value="PROKAR_LIPOPROTEIN"/>
    <property type="match status" value="1"/>
</dbReference>
<evidence type="ECO:0000256" key="6">
    <source>
        <dbReference type="ARBA" id="ARBA00022748"/>
    </source>
</evidence>
<reference evidence="11 12" key="1">
    <citation type="submission" date="2020-08" db="EMBL/GenBank/DDBJ databases">
        <title>Genomic Encyclopedia of Type Strains, Phase IV (KMG-IV): sequencing the most valuable type-strain genomes for metagenomic binning, comparative biology and taxonomic classification.</title>
        <authorList>
            <person name="Goeker M."/>
        </authorList>
    </citation>
    <scope>NUCLEOTIDE SEQUENCE [LARGE SCALE GENOMIC DNA]</scope>
    <source>
        <strain evidence="11 12">DSM 11275</strain>
    </source>
</reference>
<feature type="transmembrane region" description="Helical" evidence="9">
    <location>
        <begin position="81"/>
        <end position="101"/>
    </location>
</feature>
<evidence type="ECO:0000313" key="12">
    <source>
        <dbReference type="Proteomes" id="UP000539075"/>
    </source>
</evidence>
<dbReference type="InterPro" id="IPR003557">
    <property type="entry name" value="Cyt_c_biogenesis_CcmC"/>
</dbReference>
<comment type="caution">
    <text evidence="11">The sequence shown here is derived from an EMBL/GenBank/DDBJ whole genome shotgun (WGS) entry which is preliminary data.</text>
</comment>
<name>A0A7W8C3I2_9BACT</name>
<dbReference type="GO" id="GO:0005886">
    <property type="term" value="C:plasma membrane"/>
    <property type="evidence" value="ECO:0007669"/>
    <property type="project" value="TreeGrafter"/>
</dbReference>
<evidence type="ECO:0000256" key="1">
    <source>
        <dbReference type="ARBA" id="ARBA00002442"/>
    </source>
</evidence>
<feature type="transmembrane region" description="Helical" evidence="9">
    <location>
        <begin position="143"/>
        <end position="166"/>
    </location>
</feature>
<evidence type="ECO:0000256" key="5">
    <source>
        <dbReference type="ARBA" id="ARBA00022692"/>
    </source>
</evidence>
<dbReference type="GO" id="GO:0015232">
    <property type="term" value="F:heme transmembrane transporter activity"/>
    <property type="evidence" value="ECO:0007669"/>
    <property type="project" value="InterPro"/>
</dbReference>
<dbReference type="RefSeq" id="WP_183722068.1">
    <property type="nucleotide sequence ID" value="NZ_JACHGO010000010.1"/>
</dbReference>
<comment type="subcellular location">
    <subcellularLocation>
        <location evidence="2">Membrane</location>
        <topology evidence="2">Multi-pass membrane protein</topology>
    </subcellularLocation>
</comment>
<evidence type="ECO:0000256" key="2">
    <source>
        <dbReference type="ARBA" id="ARBA00004141"/>
    </source>
</evidence>
<dbReference type="InterPro" id="IPR002541">
    <property type="entry name" value="Cyt_c_assembly"/>
</dbReference>
<keyword evidence="5 9" id="KW-0812">Transmembrane</keyword>
<protein>
    <recommendedName>
        <fullName evidence="4">Heme exporter protein C</fullName>
    </recommendedName>
</protein>
<dbReference type="PANTHER" id="PTHR30071">
    <property type="entry name" value="HEME EXPORTER PROTEIN C"/>
    <property type="match status" value="1"/>
</dbReference>
<dbReference type="PRINTS" id="PR01386">
    <property type="entry name" value="CCMCBIOGNSIS"/>
</dbReference>
<feature type="transmembrane region" description="Helical" evidence="9">
    <location>
        <begin position="186"/>
        <end position="206"/>
    </location>
</feature>
<comment type="similarity">
    <text evidence="3">Belongs to the CcmC/CycZ/HelC family.</text>
</comment>
<feature type="domain" description="Cytochrome c assembly protein" evidence="10">
    <location>
        <begin position="35"/>
        <end position="169"/>
    </location>
</feature>
<keyword evidence="6" id="KW-0201">Cytochrome c-type biogenesis</keyword>
<evidence type="ECO:0000256" key="7">
    <source>
        <dbReference type="ARBA" id="ARBA00022989"/>
    </source>
</evidence>
<evidence type="ECO:0000256" key="4">
    <source>
        <dbReference type="ARBA" id="ARBA00016463"/>
    </source>
</evidence>
<proteinExistence type="inferred from homology"/>
<feature type="transmembrane region" description="Helical" evidence="9">
    <location>
        <begin position="113"/>
        <end position="131"/>
    </location>
</feature>
<evidence type="ECO:0000313" key="11">
    <source>
        <dbReference type="EMBL" id="MBB5144646.1"/>
    </source>
</evidence>
<sequence>MPKFSPLPQLLALTGGLAFAACQWLIYAYAPVEQTLGLPQKIFYIHLPLAWWTLISFFVVFLGSVAYLWRRNPGADRLCAAAAEVGVLLSALALVTGMLWARRSWGVWWTWDPRLTTTLIMWFIYAGYLVLRGLDLPPLRRNVVCAVVGIVAFLDVPLVFLSARIWRSIHPAVFGSKGGGLEPEMRLTVIACVISFGFLWAGLVWMRKRQLDLAARLDTLQQNRLMQEGL</sequence>
<dbReference type="Proteomes" id="UP000539075">
    <property type="component" value="Unassembled WGS sequence"/>
</dbReference>
<gene>
    <name evidence="11" type="ORF">HNQ38_002764</name>
</gene>
<evidence type="ECO:0000256" key="3">
    <source>
        <dbReference type="ARBA" id="ARBA00005840"/>
    </source>
</evidence>
<dbReference type="EMBL" id="JACHGO010000010">
    <property type="protein sequence ID" value="MBB5144646.1"/>
    <property type="molecule type" value="Genomic_DNA"/>
</dbReference>
<keyword evidence="7 9" id="KW-1133">Transmembrane helix</keyword>
<evidence type="ECO:0000256" key="8">
    <source>
        <dbReference type="ARBA" id="ARBA00023136"/>
    </source>
</evidence>
<dbReference type="AlphaFoldDB" id="A0A7W8C3I2"/>
<dbReference type="GO" id="GO:0017004">
    <property type="term" value="P:cytochrome complex assembly"/>
    <property type="evidence" value="ECO:0007669"/>
    <property type="project" value="UniProtKB-KW"/>
</dbReference>